<reference evidence="3" key="1">
    <citation type="submission" date="2022-07" db="EMBL/GenBank/DDBJ databases">
        <title>Phylogenomic reconstructions and comparative analyses of Kickxellomycotina fungi.</title>
        <authorList>
            <person name="Reynolds N.K."/>
            <person name="Stajich J.E."/>
            <person name="Barry K."/>
            <person name="Grigoriev I.V."/>
            <person name="Crous P."/>
            <person name="Smith M.E."/>
        </authorList>
    </citation>
    <scope>NUCLEOTIDE SEQUENCE</scope>
    <source>
        <strain evidence="3">RSA 1196</strain>
    </source>
</reference>
<comment type="caution">
    <text evidence="3">The sequence shown here is derived from an EMBL/GenBank/DDBJ whole genome shotgun (WGS) entry which is preliminary data.</text>
</comment>
<feature type="compositionally biased region" description="Low complexity" evidence="1">
    <location>
        <begin position="174"/>
        <end position="187"/>
    </location>
</feature>
<accession>A0A9W8AUX1</accession>
<name>A0A9W8AUX1_9FUNG</name>
<feature type="compositionally biased region" description="Low complexity" evidence="1">
    <location>
        <begin position="250"/>
        <end position="267"/>
    </location>
</feature>
<protein>
    <recommendedName>
        <fullName evidence="2">RanBD1 domain-containing protein</fullName>
    </recommendedName>
</protein>
<evidence type="ECO:0000256" key="1">
    <source>
        <dbReference type="SAM" id="MobiDB-lite"/>
    </source>
</evidence>
<dbReference type="Pfam" id="PF00638">
    <property type="entry name" value="Ran_BP1"/>
    <property type="match status" value="1"/>
</dbReference>
<feature type="compositionally biased region" description="Low complexity" evidence="1">
    <location>
        <begin position="92"/>
        <end position="112"/>
    </location>
</feature>
<evidence type="ECO:0000313" key="3">
    <source>
        <dbReference type="EMBL" id="KAJ1968041.1"/>
    </source>
</evidence>
<dbReference type="PANTHER" id="PTHR38697:SF1">
    <property type="entry name" value="NUCLEAR PORE COMPLEX PROTEIN SIMILAR TO S. CEREVISIAE NUP2 (EUROFUNG)"/>
    <property type="match status" value="1"/>
</dbReference>
<dbReference type="InterPro" id="IPR000156">
    <property type="entry name" value="Ran_bind_dom"/>
</dbReference>
<feature type="region of interest" description="Disordered" evidence="1">
    <location>
        <begin position="243"/>
        <end position="269"/>
    </location>
</feature>
<evidence type="ECO:0000313" key="4">
    <source>
        <dbReference type="Proteomes" id="UP001150925"/>
    </source>
</evidence>
<dbReference type="SMART" id="SM00160">
    <property type="entry name" value="RanBD"/>
    <property type="match status" value="1"/>
</dbReference>
<gene>
    <name evidence="3" type="ORF">IWQ62_001490</name>
</gene>
<feature type="domain" description="RanBD1" evidence="2">
    <location>
        <begin position="401"/>
        <end position="551"/>
    </location>
</feature>
<sequence>AGSAFAGFAGFGTAPSSTGTAQGDTEEAGNEDEDEEPKKNVFTGFSFGSSFGNSTSTTTSAFPTSGTGFGFSSAQTQKEGSAFGSKPKDVASSSQSSTFGTTTTGFTFGSTTKESTPPVVESKPAPTSTDSKPTFAPFVPPALDVAKSTSTASSMFQNPPSMKVQPFQPPKELATPSSQPTAAATSESSEKKSDHQQYQLHRLGLNTSFKKALLAYLDEDPYVNLSFSFDVYRQHWESLEKQYGSKTGKTDSTTTAAPTSVPESTPAFAPNTNQAVAKEKKTATSTTFGAFGSSASPVKEGSTQPNPFSFASSTTTTTETSKPNVGFSFGGTSVGSSPSAFGTQSTGGSQPASSGFFGPTQFGSAKPTIGFGTSFTANPSSSISTSEPTVAQKEDSQTQSTTEPVADQTKAADEEANEEETEEGNSSTGEECRVGEEDEDTLYRTLSKVFTFNKDRKEFVDLGVGHFRVNKHRDTHSVRLLCRQKHTNKITLNVAMFASMKFNYPPGKRDISFIAVGPDQVPVKYVLRVKTPAIAQELLTALEEARDKVANQANDS</sequence>
<dbReference type="CDD" id="cd13170">
    <property type="entry name" value="RanBD_NUP50"/>
    <property type="match status" value="1"/>
</dbReference>
<feature type="compositionally biased region" description="Polar residues" evidence="1">
    <location>
        <begin position="292"/>
        <end position="311"/>
    </location>
</feature>
<feature type="region of interest" description="Disordered" evidence="1">
    <location>
        <begin position="1"/>
        <end position="198"/>
    </location>
</feature>
<dbReference type="PANTHER" id="PTHR38697">
    <property type="entry name" value="NUCLEAR PORE COMPLEX PROTEIN SIMILAR TO S. CEREVISIAE NUP2 (EUROFUNG)"/>
    <property type="match status" value="1"/>
</dbReference>
<evidence type="ECO:0000259" key="2">
    <source>
        <dbReference type="PROSITE" id="PS50196"/>
    </source>
</evidence>
<feature type="compositionally biased region" description="Polar residues" evidence="1">
    <location>
        <begin position="147"/>
        <end position="160"/>
    </location>
</feature>
<feature type="region of interest" description="Disordered" evidence="1">
    <location>
        <begin position="292"/>
        <end position="438"/>
    </location>
</feature>
<dbReference type="PROSITE" id="PS50196">
    <property type="entry name" value="RANBD1"/>
    <property type="match status" value="1"/>
</dbReference>
<organism evidence="3 4">
    <name type="scientific">Dispira parvispora</name>
    <dbReference type="NCBI Taxonomy" id="1520584"/>
    <lineage>
        <taxon>Eukaryota</taxon>
        <taxon>Fungi</taxon>
        <taxon>Fungi incertae sedis</taxon>
        <taxon>Zoopagomycota</taxon>
        <taxon>Kickxellomycotina</taxon>
        <taxon>Dimargaritomycetes</taxon>
        <taxon>Dimargaritales</taxon>
        <taxon>Dimargaritaceae</taxon>
        <taxon>Dispira</taxon>
    </lineage>
</organism>
<dbReference type="EMBL" id="JANBPY010000241">
    <property type="protein sequence ID" value="KAJ1968041.1"/>
    <property type="molecule type" value="Genomic_DNA"/>
</dbReference>
<feature type="compositionally biased region" description="Low complexity" evidence="1">
    <location>
        <begin position="312"/>
        <end position="327"/>
    </location>
</feature>
<feature type="compositionally biased region" description="Polar residues" evidence="1">
    <location>
        <begin position="338"/>
        <end position="353"/>
    </location>
</feature>
<feature type="compositionally biased region" description="Low complexity" evidence="1">
    <location>
        <begin position="42"/>
        <end position="73"/>
    </location>
</feature>
<feature type="compositionally biased region" description="Polar residues" evidence="1">
    <location>
        <begin position="371"/>
        <end position="389"/>
    </location>
</feature>
<dbReference type="Gene3D" id="2.30.29.30">
    <property type="entry name" value="Pleckstrin-homology domain (PH domain)/Phosphotyrosine-binding domain (PTB)"/>
    <property type="match status" value="1"/>
</dbReference>
<dbReference type="AlphaFoldDB" id="A0A9W8AUX1"/>
<dbReference type="OrthoDB" id="185618at2759"/>
<proteinExistence type="predicted"/>
<dbReference type="InterPro" id="IPR053074">
    <property type="entry name" value="NPC_Nucleoporin"/>
</dbReference>
<keyword evidence="4" id="KW-1185">Reference proteome</keyword>
<dbReference type="InterPro" id="IPR011993">
    <property type="entry name" value="PH-like_dom_sf"/>
</dbReference>
<feature type="non-terminal residue" evidence="3">
    <location>
        <position position="1"/>
    </location>
</feature>
<feature type="compositionally biased region" description="Low complexity" evidence="1">
    <location>
        <begin position="1"/>
        <end position="17"/>
    </location>
</feature>
<feature type="compositionally biased region" description="Acidic residues" evidence="1">
    <location>
        <begin position="414"/>
        <end position="423"/>
    </location>
</feature>
<dbReference type="SUPFAM" id="SSF50729">
    <property type="entry name" value="PH domain-like"/>
    <property type="match status" value="1"/>
</dbReference>
<feature type="compositionally biased region" description="Acidic residues" evidence="1">
    <location>
        <begin position="24"/>
        <end position="35"/>
    </location>
</feature>
<dbReference type="Proteomes" id="UP001150925">
    <property type="component" value="Unassembled WGS sequence"/>
</dbReference>